<reference evidence="2 3" key="1">
    <citation type="submission" date="2016-10" db="EMBL/GenBank/DDBJ databases">
        <authorList>
            <person name="de Groot N.N."/>
        </authorList>
    </citation>
    <scope>NUCLEOTIDE SEQUENCE [LARGE SCALE GENOMIC DNA]</scope>
    <source>
        <strain evidence="2 3">DSM 26130</strain>
    </source>
</reference>
<keyword evidence="1" id="KW-0812">Transmembrane</keyword>
<evidence type="ECO:0000256" key="1">
    <source>
        <dbReference type="SAM" id="Phobius"/>
    </source>
</evidence>
<protein>
    <submittedName>
        <fullName evidence="2">Uncharacterized protein</fullName>
    </submittedName>
</protein>
<keyword evidence="1" id="KW-0472">Membrane</keyword>
<proteinExistence type="predicted"/>
<organism evidence="2 3">
    <name type="scientific">Spirosoma endophyticum</name>
    <dbReference type="NCBI Taxonomy" id="662367"/>
    <lineage>
        <taxon>Bacteria</taxon>
        <taxon>Pseudomonadati</taxon>
        <taxon>Bacteroidota</taxon>
        <taxon>Cytophagia</taxon>
        <taxon>Cytophagales</taxon>
        <taxon>Cytophagaceae</taxon>
        <taxon>Spirosoma</taxon>
    </lineage>
</organism>
<keyword evidence="3" id="KW-1185">Reference proteome</keyword>
<accession>A0A1I2D5F5</accession>
<sequence length="56" mass="6574">MIDDLLNLIEKGKVNSYTPEELAMHTRFTHYYAIGIVVCLALLIIQSWMDSDRQRF</sequence>
<evidence type="ECO:0000313" key="2">
    <source>
        <dbReference type="EMBL" id="SFE75777.1"/>
    </source>
</evidence>
<evidence type="ECO:0000313" key="3">
    <source>
        <dbReference type="Proteomes" id="UP000198598"/>
    </source>
</evidence>
<name>A0A1I2D5F5_9BACT</name>
<gene>
    <name evidence="2" type="ORF">SAMN05216167_11915</name>
</gene>
<feature type="transmembrane region" description="Helical" evidence="1">
    <location>
        <begin position="31"/>
        <end position="49"/>
    </location>
</feature>
<keyword evidence="1" id="KW-1133">Transmembrane helix</keyword>
<dbReference type="STRING" id="662367.SAMN05216167_11915"/>
<dbReference type="EMBL" id="FOLQ01000019">
    <property type="protein sequence ID" value="SFE75777.1"/>
    <property type="molecule type" value="Genomic_DNA"/>
</dbReference>
<dbReference type="Proteomes" id="UP000198598">
    <property type="component" value="Unassembled WGS sequence"/>
</dbReference>
<dbReference type="AlphaFoldDB" id="A0A1I2D5F5"/>